<sequence length="160" mass="17989">MGGLIKMTEHNQITENEQCRGMDSDALYPFGSPKRGFMAVMIITPLVTLLFLAVLDAHFKSDPLRDIARNVYKWSSDDRGFSVSSSREILSPSSMKKNFKQGKLISVNEFLDEKYISRKMKDPWGNDYKVNDATGTVLSAGEDGMFGTGDDIVMTYRVKK</sequence>
<gene>
    <name evidence="2" type="ORF">CVV64_20115</name>
</gene>
<keyword evidence="1" id="KW-0812">Transmembrane</keyword>
<feature type="transmembrane region" description="Helical" evidence="1">
    <location>
        <begin position="36"/>
        <end position="55"/>
    </location>
</feature>
<dbReference type="AlphaFoldDB" id="A0A2N1PII9"/>
<dbReference type="EMBL" id="PGXC01000063">
    <property type="protein sequence ID" value="PKK88139.1"/>
    <property type="molecule type" value="Genomic_DNA"/>
</dbReference>
<proteinExistence type="predicted"/>
<evidence type="ECO:0000313" key="3">
    <source>
        <dbReference type="Proteomes" id="UP000233256"/>
    </source>
</evidence>
<accession>A0A2N1PII9</accession>
<protein>
    <recommendedName>
        <fullName evidence="4">Type II secretion system protein GspG C-terminal domain-containing protein</fullName>
    </recommendedName>
</protein>
<evidence type="ECO:0000313" key="2">
    <source>
        <dbReference type="EMBL" id="PKK88139.1"/>
    </source>
</evidence>
<keyword evidence="1" id="KW-0472">Membrane</keyword>
<dbReference type="Proteomes" id="UP000233256">
    <property type="component" value="Unassembled WGS sequence"/>
</dbReference>
<evidence type="ECO:0008006" key="4">
    <source>
        <dbReference type="Google" id="ProtNLM"/>
    </source>
</evidence>
<organism evidence="2 3">
    <name type="scientific">Candidatus Wallbacteria bacterium HGW-Wallbacteria-1</name>
    <dbReference type="NCBI Taxonomy" id="2013854"/>
    <lineage>
        <taxon>Bacteria</taxon>
        <taxon>Candidatus Walliibacteriota</taxon>
    </lineage>
</organism>
<keyword evidence="1" id="KW-1133">Transmembrane helix</keyword>
<comment type="caution">
    <text evidence="2">The sequence shown here is derived from an EMBL/GenBank/DDBJ whole genome shotgun (WGS) entry which is preliminary data.</text>
</comment>
<reference evidence="2 3" key="1">
    <citation type="journal article" date="2017" name="ISME J.">
        <title>Potential for microbial H2 and metal transformations associated with novel bacteria and archaea in deep terrestrial subsurface sediments.</title>
        <authorList>
            <person name="Hernsdorf A.W."/>
            <person name="Amano Y."/>
            <person name="Miyakawa K."/>
            <person name="Ise K."/>
            <person name="Suzuki Y."/>
            <person name="Anantharaman K."/>
            <person name="Probst A."/>
            <person name="Burstein D."/>
            <person name="Thomas B.C."/>
            <person name="Banfield J.F."/>
        </authorList>
    </citation>
    <scope>NUCLEOTIDE SEQUENCE [LARGE SCALE GENOMIC DNA]</scope>
    <source>
        <strain evidence="2">HGW-Wallbacteria-1</strain>
    </source>
</reference>
<name>A0A2N1PII9_9BACT</name>
<dbReference type="InterPro" id="IPR045584">
    <property type="entry name" value="Pilin-like"/>
</dbReference>
<dbReference type="Gene3D" id="3.30.700.10">
    <property type="entry name" value="Glycoprotein, Type 4 Pilin"/>
    <property type="match status" value="1"/>
</dbReference>
<dbReference type="SUPFAM" id="SSF54523">
    <property type="entry name" value="Pili subunits"/>
    <property type="match status" value="1"/>
</dbReference>
<evidence type="ECO:0000256" key="1">
    <source>
        <dbReference type="SAM" id="Phobius"/>
    </source>
</evidence>